<dbReference type="Pfam" id="PF14598">
    <property type="entry name" value="PAS_11"/>
    <property type="match status" value="1"/>
</dbReference>
<dbReference type="OrthoDB" id="9978016at2759"/>
<keyword evidence="4" id="KW-0539">Nucleus</keyword>
<evidence type="ECO:0000256" key="1">
    <source>
        <dbReference type="ARBA" id="ARBA00004123"/>
    </source>
</evidence>
<feature type="region of interest" description="Disordered" evidence="5">
    <location>
        <begin position="770"/>
        <end position="800"/>
    </location>
</feature>
<dbReference type="Gene3D" id="3.30.450.20">
    <property type="entry name" value="PAS domain"/>
    <property type="match status" value="1"/>
</dbReference>
<evidence type="ECO:0000256" key="3">
    <source>
        <dbReference type="ARBA" id="ARBA00023163"/>
    </source>
</evidence>
<keyword evidence="3" id="KW-0804">Transcription</keyword>
<feature type="compositionally biased region" description="Basic residues" evidence="5">
    <location>
        <begin position="723"/>
        <end position="735"/>
    </location>
</feature>
<dbReference type="EMBL" id="LJIJ01000489">
    <property type="protein sequence ID" value="ODM96916.1"/>
    <property type="molecule type" value="Genomic_DNA"/>
</dbReference>
<dbReference type="STRING" id="48709.A0A1D2MV97"/>
<dbReference type="InterPro" id="IPR000014">
    <property type="entry name" value="PAS"/>
</dbReference>
<protein>
    <submittedName>
        <fullName evidence="7">Neuronal PAS domain-containing protein 4</fullName>
    </submittedName>
</protein>
<name>A0A1D2MV97_ORCCI</name>
<dbReference type="Proteomes" id="UP000094527">
    <property type="component" value="Unassembled WGS sequence"/>
</dbReference>
<dbReference type="InterPro" id="IPR035965">
    <property type="entry name" value="PAS-like_dom_sf"/>
</dbReference>
<dbReference type="PANTHER" id="PTHR23043:SF39">
    <property type="entry name" value="DYSFUSION, ISOFORM D"/>
    <property type="match status" value="1"/>
</dbReference>
<feature type="region of interest" description="Disordered" evidence="5">
    <location>
        <begin position="206"/>
        <end position="228"/>
    </location>
</feature>
<feature type="region of interest" description="Disordered" evidence="5">
    <location>
        <begin position="723"/>
        <end position="750"/>
    </location>
</feature>
<reference evidence="7 8" key="1">
    <citation type="journal article" date="2016" name="Genome Biol. Evol.">
        <title>Gene Family Evolution Reflects Adaptation to Soil Environmental Stressors in the Genome of the Collembolan Orchesella cincta.</title>
        <authorList>
            <person name="Faddeeva-Vakhrusheva A."/>
            <person name="Derks M.F."/>
            <person name="Anvar S.Y."/>
            <person name="Agamennone V."/>
            <person name="Suring W."/>
            <person name="Smit S."/>
            <person name="van Straalen N.M."/>
            <person name="Roelofs D."/>
        </authorList>
    </citation>
    <scope>NUCLEOTIDE SEQUENCE [LARGE SCALE GENOMIC DNA]</scope>
    <source>
        <tissue evidence="7">Mixed pool</tissue>
    </source>
</reference>
<feature type="compositionally biased region" description="Polar residues" evidence="5">
    <location>
        <begin position="775"/>
        <end position="784"/>
    </location>
</feature>
<feature type="compositionally biased region" description="Polar residues" evidence="5">
    <location>
        <begin position="494"/>
        <end position="515"/>
    </location>
</feature>
<feature type="compositionally biased region" description="Low complexity" evidence="5">
    <location>
        <begin position="473"/>
        <end position="493"/>
    </location>
</feature>
<feature type="compositionally biased region" description="Low complexity" evidence="5">
    <location>
        <begin position="531"/>
        <end position="543"/>
    </location>
</feature>
<feature type="region of interest" description="Disordered" evidence="5">
    <location>
        <begin position="639"/>
        <end position="663"/>
    </location>
</feature>
<gene>
    <name evidence="7" type="ORF">Ocin01_09764</name>
</gene>
<evidence type="ECO:0000313" key="7">
    <source>
        <dbReference type="EMBL" id="ODM96916.1"/>
    </source>
</evidence>
<dbReference type="SMART" id="SM00091">
    <property type="entry name" value="PAS"/>
    <property type="match status" value="1"/>
</dbReference>
<evidence type="ECO:0000256" key="4">
    <source>
        <dbReference type="ARBA" id="ARBA00023242"/>
    </source>
</evidence>
<dbReference type="OMA" id="AYWSHHH"/>
<dbReference type="GO" id="GO:0005634">
    <property type="term" value="C:nucleus"/>
    <property type="evidence" value="ECO:0007669"/>
    <property type="project" value="UniProtKB-SubCell"/>
</dbReference>
<dbReference type="GO" id="GO:0010557">
    <property type="term" value="P:positive regulation of macromolecule biosynthetic process"/>
    <property type="evidence" value="ECO:0007669"/>
    <property type="project" value="UniProtKB-ARBA"/>
</dbReference>
<accession>A0A1D2MV97</accession>
<evidence type="ECO:0000259" key="6">
    <source>
        <dbReference type="SMART" id="SM00091"/>
    </source>
</evidence>
<organism evidence="7 8">
    <name type="scientific">Orchesella cincta</name>
    <name type="common">Springtail</name>
    <name type="synonym">Podura cincta</name>
    <dbReference type="NCBI Taxonomy" id="48709"/>
    <lineage>
        <taxon>Eukaryota</taxon>
        <taxon>Metazoa</taxon>
        <taxon>Ecdysozoa</taxon>
        <taxon>Arthropoda</taxon>
        <taxon>Hexapoda</taxon>
        <taxon>Collembola</taxon>
        <taxon>Entomobryomorpha</taxon>
        <taxon>Entomobryoidea</taxon>
        <taxon>Orchesellidae</taxon>
        <taxon>Orchesellinae</taxon>
        <taxon>Orchesella</taxon>
    </lineage>
</organism>
<keyword evidence="2" id="KW-0805">Transcription regulation</keyword>
<feature type="compositionally biased region" description="Basic residues" evidence="5">
    <location>
        <begin position="382"/>
        <end position="395"/>
    </location>
</feature>
<comment type="subcellular location">
    <subcellularLocation>
        <location evidence="1">Nucleus</location>
    </subcellularLocation>
</comment>
<dbReference type="CDD" id="cd00130">
    <property type="entry name" value="PAS"/>
    <property type="match status" value="1"/>
</dbReference>
<evidence type="ECO:0000256" key="5">
    <source>
        <dbReference type="SAM" id="MobiDB-lite"/>
    </source>
</evidence>
<dbReference type="AlphaFoldDB" id="A0A1D2MV97"/>
<comment type="caution">
    <text evidence="7">The sequence shown here is derived from an EMBL/GenBank/DDBJ whole genome shotgun (WGS) entry which is preliminary data.</text>
</comment>
<dbReference type="FunFam" id="3.30.450.20:FF:000081">
    <property type="entry name" value="Dysfusion, isoform B"/>
    <property type="match status" value="1"/>
</dbReference>
<sequence length="800" mass="84918">MNMEDLLIHGDSVYDIIDKADHGTVQSELLRGGTSATASQNPPGEDTRIFLCRMNVSRNARRQMRFGDQKVVLLQGRYLSYLPLCSRNEPVFVAACTPVAMPETRECVVQGATNVFTTIHAMDMKFMHIDRNAEYYLGYTRSELGGISWYQLIHWNYMREAQSKHRLISQSEQEKSCILLLRLQTRSGGWIWVHCVLQVKDASDSSSSSSSSAQQQQQQSQQTPSQQSVIVATNQILSEREAGVMRANSWLYHYYTVQTKLQYGLAYPEAVAASQGSPAAAATAAARLAAAAYFPTPQLMNYTGHPHHHLHHPHHPHHAHHAHHQLTSAVETAGGYAAAAAAAAAASMPPPLHSPAHNGTGTSGAYGSGVATAGHPGYLHPHQPHHHPHPHHPHHSPFEMSSVGGAAGKDSPLDFSLAASTIPFDYQMSTGSYGAAAAYWSHHHHHHPHHSSASHGYTAPPTGSGGTVGSQRSTGSEGSPSNSSIVSASATSPHTWSLQQNGVTTNNQASSSVLQGSPPVKGSGSTSVIVNGNTGNSSSSSGSSRKRAKKENIVTAPTAAVVSDPTSPPLTSKSSDRPSRSSSHLGGVNPLSNGIDRSDIGGSGGGGVSGADCSVATATTPFPYHNRYRNAYKIFGSSTISPSDDDQSQMKEESSTMSCPLTPSPVWEGQTHRVPDLQFYNVERDAAGHHGVMTGTDLIHCVPTYQPYLSYCTTPVTAASISAHHHHNHHPHHHPGFGGSNTSSLGHVNGTTNLGLGMGLSMGLGSANGGLHMGTSLSESGSPNKENRLPPTPESDNGGM</sequence>
<proteinExistence type="predicted"/>
<dbReference type="GO" id="GO:0000977">
    <property type="term" value="F:RNA polymerase II transcription regulatory region sequence-specific DNA binding"/>
    <property type="evidence" value="ECO:0007669"/>
    <property type="project" value="TreeGrafter"/>
</dbReference>
<feature type="region of interest" description="Disordered" evidence="5">
    <location>
        <begin position="348"/>
        <end position="407"/>
    </location>
</feature>
<dbReference type="SUPFAM" id="SSF55785">
    <property type="entry name" value="PYP-like sensor domain (PAS domain)"/>
    <property type="match status" value="1"/>
</dbReference>
<dbReference type="PANTHER" id="PTHR23043">
    <property type="entry name" value="HYPOXIA-INDUCIBLE FACTOR 1 ALPHA"/>
    <property type="match status" value="1"/>
</dbReference>
<dbReference type="GO" id="GO:0000981">
    <property type="term" value="F:DNA-binding transcription factor activity, RNA polymerase II-specific"/>
    <property type="evidence" value="ECO:0007669"/>
    <property type="project" value="TreeGrafter"/>
</dbReference>
<keyword evidence="8" id="KW-1185">Reference proteome</keyword>
<evidence type="ECO:0000313" key="8">
    <source>
        <dbReference type="Proteomes" id="UP000094527"/>
    </source>
</evidence>
<feature type="domain" description="PAS" evidence="6">
    <location>
        <begin position="103"/>
        <end position="170"/>
    </location>
</feature>
<evidence type="ECO:0000256" key="2">
    <source>
        <dbReference type="ARBA" id="ARBA00023015"/>
    </source>
</evidence>
<feature type="region of interest" description="Disordered" evidence="5">
    <location>
        <begin position="445"/>
        <end position="609"/>
    </location>
</feature>